<dbReference type="InterPro" id="IPR010025">
    <property type="entry name" value="HAD-SF_ppase_IIIB_AphA"/>
</dbReference>
<reference evidence="13" key="1">
    <citation type="journal article" date="2015" name="Nature">
        <title>Complex archaea that bridge the gap between prokaryotes and eukaryotes.</title>
        <authorList>
            <person name="Spang A."/>
            <person name="Saw J.H."/>
            <person name="Jorgensen S.L."/>
            <person name="Zaremba-Niedzwiedzka K."/>
            <person name="Martijn J."/>
            <person name="Lind A.E."/>
            <person name="van Eijk R."/>
            <person name="Schleper C."/>
            <person name="Guy L."/>
            <person name="Ettema T.J."/>
        </authorList>
    </citation>
    <scope>NUCLEOTIDE SEQUENCE</scope>
</reference>
<evidence type="ECO:0000256" key="2">
    <source>
        <dbReference type="ARBA" id="ARBA00001946"/>
    </source>
</evidence>
<organism evidence="13">
    <name type="scientific">marine sediment metagenome</name>
    <dbReference type="NCBI Taxonomy" id="412755"/>
    <lineage>
        <taxon>unclassified sequences</taxon>
        <taxon>metagenomes</taxon>
        <taxon>ecological metagenomes</taxon>
    </lineage>
</organism>
<comment type="subunit">
    <text evidence="5">Homotetramer.</text>
</comment>
<evidence type="ECO:0000256" key="7">
    <source>
        <dbReference type="ARBA" id="ARBA00022113"/>
    </source>
</evidence>
<comment type="caution">
    <text evidence="13">The sequence shown here is derived from an EMBL/GenBank/DDBJ whole genome shotgun (WGS) entry which is preliminary data.</text>
</comment>
<evidence type="ECO:0000256" key="12">
    <source>
        <dbReference type="ARBA" id="ARBA00022842"/>
    </source>
</evidence>
<gene>
    <name evidence="13" type="ORF">LCGC14_0824780</name>
</gene>
<evidence type="ECO:0000256" key="10">
    <source>
        <dbReference type="ARBA" id="ARBA00022764"/>
    </source>
</evidence>
<keyword evidence="12" id="KW-0460">Magnesium</keyword>
<dbReference type="SUPFAM" id="SSF56784">
    <property type="entry name" value="HAD-like"/>
    <property type="match status" value="1"/>
</dbReference>
<evidence type="ECO:0000256" key="9">
    <source>
        <dbReference type="ARBA" id="ARBA00022729"/>
    </source>
</evidence>
<dbReference type="SFLD" id="SFLDS00003">
    <property type="entry name" value="Haloacid_Dehalogenase"/>
    <property type="match status" value="1"/>
</dbReference>
<name>A0A0F9PMG9_9ZZZZ</name>
<dbReference type="EC" id="3.1.3.2" evidence="6"/>
<dbReference type="InterPro" id="IPR036412">
    <property type="entry name" value="HAD-like_sf"/>
</dbReference>
<evidence type="ECO:0000256" key="1">
    <source>
        <dbReference type="ARBA" id="ARBA00000032"/>
    </source>
</evidence>
<dbReference type="GO" id="GO:0046872">
    <property type="term" value="F:metal ion binding"/>
    <property type="evidence" value="ECO:0007669"/>
    <property type="project" value="UniProtKB-KW"/>
</dbReference>
<evidence type="ECO:0000256" key="5">
    <source>
        <dbReference type="ARBA" id="ARBA00011881"/>
    </source>
</evidence>
<dbReference type="Pfam" id="PF03767">
    <property type="entry name" value="Acid_phosphat_B"/>
    <property type="match status" value="1"/>
</dbReference>
<sequence>MYKRIAFIIAFICVVWVNYACVGQEENIRWVTLKDIAGSLENQPPMSVGFDVDDTVLFSSPGFYYGRQKYSPGNKAFAIMEEFWNEMNNGLDKFSLPKECARKLIELHKKRGDSIYFITARTKTKTESVTELLEKTFDLENLNKVIFTGFKLGENLKIKPIKENKIQIFYGDADSDIKAALEAGIRAIRIMRSVNSTNKPLPQNGSFGEEVLVNSEY</sequence>
<evidence type="ECO:0000256" key="6">
    <source>
        <dbReference type="ARBA" id="ARBA00012646"/>
    </source>
</evidence>
<keyword evidence="11" id="KW-0378">Hydrolase</keyword>
<dbReference type="GO" id="GO:0030288">
    <property type="term" value="C:outer membrane-bounded periplasmic space"/>
    <property type="evidence" value="ECO:0007669"/>
    <property type="project" value="InterPro"/>
</dbReference>
<comment type="subcellular location">
    <subcellularLocation>
        <location evidence="3">Periplasm</location>
    </subcellularLocation>
</comment>
<protein>
    <recommendedName>
        <fullName evidence="7">Class B acid phosphatase</fullName>
        <ecNumber evidence="6">3.1.3.2</ecNumber>
    </recommendedName>
</protein>
<dbReference type="NCBIfam" id="TIGR01672">
    <property type="entry name" value="AphA"/>
    <property type="match status" value="1"/>
</dbReference>
<evidence type="ECO:0000256" key="11">
    <source>
        <dbReference type="ARBA" id="ARBA00022801"/>
    </source>
</evidence>
<comment type="catalytic activity">
    <reaction evidence="1">
        <text>a phosphate monoester + H2O = an alcohol + phosphate</text>
        <dbReference type="Rhea" id="RHEA:15017"/>
        <dbReference type="ChEBI" id="CHEBI:15377"/>
        <dbReference type="ChEBI" id="CHEBI:30879"/>
        <dbReference type="ChEBI" id="CHEBI:43474"/>
        <dbReference type="ChEBI" id="CHEBI:67140"/>
        <dbReference type="EC" id="3.1.3.2"/>
    </reaction>
</comment>
<dbReference type="Gene3D" id="3.40.50.1000">
    <property type="entry name" value="HAD superfamily/HAD-like"/>
    <property type="match status" value="1"/>
</dbReference>
<evidence type="ECO:0000313" key="13">
    <source>
        <dbReference type="EMBL" id="KKN31354.1"/>
    </source>
</evidence>
<dbReference type="InterPro" id="IPR023214">
    <property type="entry name" value="HAD_sf"/>
</dbReference>
<comment type="cofactor">
    <cofactor evidence="2">
        <name>Mg(2+)</name>
        <dbReference type="ChEBI" id="CHEBI:18420"/>
    </cofactor>
</comment>
<dbReference type="EMBL" id="LAZR01002336">
    <property type="protein sequence ID" value="KKN31354.1"/>
    <property type="molecule type" value="Genomic_DNA"/>
</dbReference>
<dbReference type="SFLD" id="SFLDG01127">
    <property type="entry name" value="C1.3:_Acid_Phosphatase_Like"/>
    <property type="match status" value="1"/>
</dbReference>
<accession>A0A0F9PMG9</accession>
<comment type="similarity">
    <text evidence="4">Belongs to the class B bacterial acid phosphatase family.</text>
</comment>
<keyword evidence="8" id="KW-0479">Metal-binding</keyword>
<keyword evidence="9" id="KW-0732">Signal</keyword>
<evidence type="ECO:0000256" key="3">
    <source>
        <dbReference type="ARBA" id="ARBA00004418"/>
    </source>
</evidence>
<dbReference type="GO" id="GO:0003993">
    <property type="term" value="F:acid phosphatase activity"/>
    <property type="evidence" value="ECO:0007669"/>
    <property type="project" value="UniProtKB-EC"/>
</dbReference>
<keyword evidence="10" id="KW-0574">Periplasm</keyword>
<dbReference type="InterPro" id="IPR005519">
    <property type="entry name" value="Acid_phosphat_B-like"/>
</dbReference>
<evidence type="ECO:0000256" key="4">
    <source>
        <dbReference type="ARBA" id="ARBA00007752"/>
    </source>
</evidence>
<evidence type="ECO:0000256" key="8">
    <source>
        <dbReference type="ARBA" id="ARBA00022723"/>
    </source>
</evidence>
<dbReference type="AlphaFoldDB" id="A0A0F9PMG9"/>
<proteinExistence type="inferred from homology"/>